<dbReference type="Gene3D" id="3.30.70.330">
    <property type="match status" value="1"/>
</dbReference>
<dbReference type="InterPro" id="IPR012677">
    <property type="entry name" value="Nucleotide-bd_a/b_plait_sf"/>
</dbReference>
<name>A0ABN9WXN6_9DINO</name>
<sequence length="111" mass="12388">MGRRRNLLQVATQLKKLDLLDPLLVVRVRKIGRLGFGSAELLKAHFERFGPVDEVLLSGVEDRQDGPQQRLRPSGFGFVVMASADAARRALAEPAHEVAGVCIEVRRFERL</sequence>
<proteinExistence type="predicted"/>
<dbReference type="EMBL" id="CAUYUJ010019504">
    <property type="protein sequence ID" value="CAK0891676.1"/>
    <property type="molecule type" value="Genomic_DNA"/>
</dbReference>
<comment type="caution">
    <text evidence="2">The sequence shown here is derived from an EMBL/GenBank/DDBJ whole genome shotgun (WGS) entry which is preliminary data.</text>
</comment>
<dbReference type="InterPro" id="IPR000504">
    <property type="entry name" value="RRM_dom"/>
</dbReference>
<dbReference type="SUPFAM" id="SSF54928">
    <property type="entry name" value="RNA-binding domain, RBD"/>
    <property type="match status" value="1"/>
</dbReference>
<gene>
    <name evidence="2" type="ORF">PCOR1329_LOCUS71540</name>
</gene>
<feature type="domain" description="RRM" evidence="1">
    <location>
        <begin position="25"/>
        <end position="106"/>
    </location>
</feature>
<dbReference type="Pfam" id="PF00076">
    <property type="entry name" value="RRM_1"/>
    <property type="match status" value="1"/>
</dbReference>
<evidence type="ECO:0000313" key="2">
    <source>
        <dbReference type="EMBL" id="CAK0891676.1"/>
    </source>
</evidence>
<accession>A0ABN9WXN6</accession>
<dbReference type="Proteomes" id="UP001189429">
    <property type="component" value="Unassembled WGS sequence"/>
</dbReference>
<organism evidence="2 3">
    <name type="scientific">Prorocentrum cordatum</name>
    <dbReference type="NCBI Taxonomy" id="2364126"/>
    <lineage>
        <taxon>Eukaryota</taxon>
        <taxon>Sar</taxon>
        <taxon>Alveolata</taxon>
        <taxon>Dinophyceae</taxon>
        <taxon>Prorocentrales</taxon>
        <taxon>Prorocentraceae</taxon>
        <taxon>Prorocentrum</taxon>
    </lineage>
</organism>
<dbReference type="SMART" id="SM00360">
    <property type="entry name" value="RRM"/>
    <property type="match status" value="1"/>
</dbReference>
<dbReference type="InterPro" id="IPR035979">
    <property type="entry name" value="RBD_domain_sf"/>
</dbReference>
<keyword evidence="3" id="KW-1185">Reference proteome</keyword>
<evidence type="ECO:0000313" key="3">
    <source>
        <dbReference type="Proteomes" id="UP001189429"/>
    </source>
</evidence>
<evidence type="ECO:0000259" key="1">
    <source>
        <dbReference type="SMART" id="SM00360"/>
    </source>
</evidence>
<reference evidence="2" key="1">
    <citation type="submission" date="2023-10" db="EMBL/GenBank/DDBJ databases">
        <authorList>
            <person name="Chen Y."/>
            <person name="Shah S."/>
            <person name="Dougan E. K."/>
            <person name="Thang M."/>
            <person name="Chan C."/>
        </authorList>
    </citation>
    <scope>NUCLEOTIDE SEQUENCE [LARGE SCALE GENOMIC DNA]</scope>
</reference>
<protein>
    <recommendedName>
        <fullName evidence="1">RRM domain-containing protein</fullName>
    </recommendedName>
</protein>